<dbReference type="Proteomes" id="UP000054324">
    <property type="component" value="Unassembled WGS sequence"/>
</dbReference>
<sequence>MPYQRKALLNTKVRPVNRYAKGSTDGLRLKYDETSKEPKNLRQTLRKPEEQFPKDLIVIISISSCSNTNWIKKFRFLKVNGNPVNFAGETSRVTMKEILALKTQKNSRFSTMITTSLPNLVHILQSCWITHDARCVRRNRVARELATRLRRLGYTVFEELRAPSSTSFIKPDLIAVRDRRATVIDVSIVLDGRGVTVWNEKKQTYGAAIISALHAIGCDVDFLVHQPMIISYRGICFPQSAKAVIGLGLPRVTVSDLCLLVIVSSLRTYDPFMRESSLLLNKVQNRLNPNGNDDDQHKAIDTQVRSPAGQLPFGACHASRGKHEGWDTARLPKPRQGKSRGRGRARTTDLPLIVYTHFSSFHQPYVLLENRRSRFTGKRLKHEAAWRSTFSCLRTSQTRDSAGFQVSLSKNQISLQMSVFVKKKWIFFG</sequence>
<dbReference type="KEGG" id="ovi:T265_02023"/>
<dbReference type="RefSeq" id="XP_009164435.1">
    <property type="nucleotide sequence ID" value="XM_009166171.1"/>
</dbReference>
<feature type="compositionally biased region" description="Basic residues" evidence="1">
    <location>
        <begin position="332"/>
        <end position="344"/>
    </location>
</feature>
<dbReference type="AlphaFoldDB" id="A0A074ZXI0"/>
<dbReference type="EMBL" id="KL596641">
    <property type="protein sequence ID" value="KER31791.1"/>
    <property type="molecule type" value="Genomic_DNA"/>
</dbReference>
<accession>A0A074ZXI0</accession>
<reference evidence="2 3" key="1">
    <citation type="submission" date="2013-11" db="EMBL/GenBank/DDBJ databases">
        <title>Opisthorchis viverrini - life in the bile duct.</title>
        <authorList>
            <person name="Young N.D."/>
            <person name="Nagarajan N."/>
            <person name="Lin S.J."/>
            <person name="Korhonen P.K."/>
            <person name="Jex A.R."/>
            <person name="Hall R.S."/>
            <person name="Safavi-Hemami H."/>
            <person name="Kaewkong W."/>
            <person name="Bertrand D."/>
            <person name="Gao S."/>
            <person name="Seet Q."/>
            <person name="Wongkham S."/>
            <person name="Teh B.T."/>
            <person name="Wongkham C."/>
            <person name="Intapan P.M."/>
            <person name="Maleewong W."/>
            <person name="Yang X."/>
            <person name="Hu M."/>
            <person name="Wang Z."/>
            <person name="Hofmann A."/>
            <person name="Sternberg P.W."/>
            <person name="Tan P."/>
            <person name="Wang J."/>
            <person name="Gasser R.B."/>
        </authorList>
    </citation>
    <scope>NUCLEOTIDE SEQUENCE [LARGE SCALE GENOMIC DNA]</scope>
</reference>
<dbReference type="GeneID" id="20316211"/>
<proteinExistence type="predicted"/>
<protein>
    <submittedName>
        <fullName evidence="2">Uncharacterized protein</fullName>
    </submittedName>
</protein>
<evidence type="ECO:0000313" key="3">
    <source>
        <dbReference type="Proteomes" id="UP000054324"/>
    </source>
</evidence>
<feature type="region of interest" description="Disordered" evidence="1">
    <location>
        <begin position="319"/>
        <end position="344"/>
    </location>
</feature>
<dbReference type="CTD" id="20316211"/>
<keyword evidence="3" id="KW-1185">Reference proteome</keyword>
<name>A0A074ZXI0_OPIVI</name>
<gene>
    <name evidence="2" type="ORF">T265_02023</name>
</gene>
<organism evidence="2 3">
    <name type="scientific">Opisthorchis viverrini</name>
    <name type="common">Southeast Asian liver fluke</name>
    <dbReference type="NCBI Taxonomy" id="6198"/>
    <lineage>
        <taxon>Eukaryota</taxon>
        <taxon>Metazoa</taxon>
        <taxon>Spiralia</taxon>
        <taxon>Lophotrochozoa</taxon>
        <taxon>Platyhelminthes</taxon>
        <taxon>Trematoda</taxon>
        <taxon>Digenea</taxon>
        <taxon>Opisthorchiida</taxon>
        <taxon>Opisthorchiata</taxon>
        <taxon>Opisthorchiidae</taxon>
        <taxon>Opisthorchis</taxon>
    </lineage>
</organism>
<evidence type="ECO:0000313" key="2">
    <source>
        <dbReference type="EMBL" id="KER31791.1"/>
    </source>
</evidence>
<evidence type="ECO:0000256" key="1">
    <source>
        <dbReference type="SAM" id="MobiDB-lite"/>
    </source>
</evidence>
<dbReference type="OrthoDB" id="6253936at2759"/>